<name>A0A1Q5PSZ0_9ACTO</name>
<evidence type="ECO:0000259" key="2">
    <source>
        <dbReference type="Pfam" id="PF09511"/>
    </source>
</evidence>
<dbReference type="GO" id="GO:0003972">
    <property type="term" value="F:RNA ligase (ATP) activity"/>
    <property type="evidence" value="ECO:0007669"/>
    <property type="project" value="TreeGrafter"/>
</dbReference>
<dbReference type="InterPro" id="IPR004843">
    <property type="entry name" value="Calcineurin-like_PHP"/>
</dbReference>
<evidence type="ECO:0000313" key="3">
    <source>
        <dbReference type="EMBL" id="OKL50711.1"/>
    </source>
</evidence>
<dbReference type="PANTHER" id="PTHR32004">
    <property type="entry name" value="TRNA LIGASE"/>
    <property type="match status" value="1"/>
</dbReference>
<dbReference type="STRING" id="52770.BSZ40_11085"/>
<dbReference type="InParanoid" id="A0A1Q5PSZ0"/>
<dbReference type="EMBL" id="MQVS01000020">
    <property type="protein sequence ID" value="OKL50711.1"/>
    <property type="molecule type" value="Genomic_DNA"/>
</dbReference>
<evidence type="ECO:0000313" key="4">
    <source>
        <dbReference type="Proteomes" id="UP000185612"/>
    </source>
</evidence>
<evidence type="ECO:0000259" key="1">
    <source>
        <dbReference type="Pfam" id="PF00149"/>
    </source>
</evidence>
<keyword evidence="4" id="KW-1185">Reference proteome</keyword>
<dbReference type="AlphaFoldDB" id="A0A1Q5PSZ0"/>
<dbReference type="Proteomes" id="UP000185612">
    <property type="component" value="Unassembled WGS sequence"/>
</dbReference>
<dbReference type="Pfam" id="PF00149">
    <property type="entry name" value="Metallophos"/>
    <property type="match status" value="1"/>
</dbReference>
<protein>
    <recommendedName>
        <fullName evidence="5">Calcineurin-like phosphoesterase domain-containing protein</fullName>
    </recommendedName>
</protein>
<dbReference type="SUPFAM" id="SSF56300">
    <property type="entry name" value="Metallo-dependent phosphatases"/>
    <property type="match status" value="1"/>
</dbReference>
<dbReference type="RefSeq" id="WP_073826450.1">
    <property type="nucleotide sequence ID" value="NZ_MQVS01000020.1"/>
</dbReference>
<organism evidence="3 4">
    <name type="scientific">Buchananella hordeovulneris</name>
    <dbReference type="NCBI Taxonomy" id="52770"/>
    <lineage>
        <taxon>Bacteria</taxon>
        <taxon>Bacillati</taxon>
        <taxon>Actinomycetota</taxon>
        <taxon>Actinomycetes</taxon>
        <taxon>Actinomycetales</taxon>
        <taxon>Actinomycetaceae</taxon>
        <taxon>Buchananella</taxon>
    </lineage>
</organism>
<comment type="caution">
    <text evidence="3">The sequence shown here is derived from an EMBL/GenBank/DDBJ whole genome shotgun (WGS) entry which is preliminary data.</text>
</comment>
<reference evidence="4" key="1">
    <citation type="submission" date="2016-12" db="EMBL/GenBank/DDBJ databases">
        <authorList>
            <person name="Meng X."/>
        </authorList>
    </citation>
    <scope>NUCLEOTIDE SEQUENCE [LARGE SCALE GENOMIC DNA]</scope>
    <source>
        <strain evidence="4">DSM 20732</strain>
    </source>
</reference>
<dbReference type="OrthoDB" id="9807890at2"/>
<proteinExistence type="predicted"/>
<dbReference type="Pfam" id="PF09511">
    <property type="entry name" value="RNA_lig_T4_1"/>
    <property type="match status" value="1"/>
</dbReference>
<dbReference type="InterPro" id="IPR019039">
    <property type="entry name" value="T4-Rnl1-like_N"/>
</dbReference>
<dbReference type="GO" id="GO:0016787">
    <property type="term" value="F:hydrolase activity"/>
    <property type="evidence" value="ECO:0007669"/>
    <property type="project" value="InterPro"/>
</dbReference>
<sequence>GDVQSCAGALAKLKEHYGGWDPRTLFVFVGDLFDRGPDAAGVAELIGVRPPDNVVLVEGNHDENLRFLLAGLPRTDWPDTTRSLQQLRAAGYGDDDIAALLDRCRPAVALYFASRHYLVTHAGLAGDLLDKITSLEEGGRLRYDFTEVPHRQLLVGSADRRHTWHGHSQYDRRVEETLSHPLIVQVHGHRNGNRAESPGPEAAAPNVWALEQRVEYGGHLAALEVDAAGHTRILRFVEPRPAATPLVPHTLHARLAAHPEVRIRPAKGLPGVLACTFTRRALAWDQWPGVACKARGLFLDERDSRVVARGYDAFFEVGQPHAPATLADVVAAGVGQPLSVRRKWNGYLALVAVTGGELRVLTKKGIDKAARHAQQLLHSHLGDRAGDFTRQLAVADVTLACEIITPRDPHLIDEGPARVVVLDAIANEEREVLVPAVRDQLAAQFGFVCPAVEQLAAAADEATLPLLEARLARSEAAGDEGLVVTYGDGQRVKVKTEHFRARKALRALLRDFDPAHPPVVPPGPGGGPAFATVGGAQAAVSPVSSANAAAAAVLARLLADGPQAAAARLAAATVDGLAGQVLNLPVLLADLP</sequence>
<dbReference type="GO" id="GO:0006388">
    <property type="term" value="P:tRNA splicing, via endonucleolytic cleavage and ligation"/>
    <property type="evidence" value="ECO:0007669"/>
    <property type="project" value="TreeGrafter"/>
</dbReference>
<dbReference type="InterPro" id="IPR029052">
    <property type="entry name" value="Metallo-depent_PP-like"/>
</dbReference>
<feature type="domain" description="T4 RNA ligase 1-like N-terminal" evidence="2">
    <location>
        <begin position="293"/>
        <end position="496"/>
    </location>
</feature>
<gene>
    <name evidence="3" type="ORF">BSZ40_11085</name>
</gene>
<dbReference type="Gene3D" id="3.60.21.10">
    <property type="match status" value="1"/>
</dbReference>
<accession>A0A1Q5PSZ0</accession>
<evidence type="ECO:0008006" key="5">
    <source>
        <dbReference type="Google" id="ProtNLM"/>
    </source>
</evidence>
<dbReference type="PANTHER" id="PTHR32004:SF1">
    <property type="entry name" value="TRNA LIGASE"/>
    <property type="match status" value="1"/>
</dbReference>
<feature type="non-terminal residue" evidence="3">
    <location>
        <position position="1"/>
    </location>
</feature>
<feature type="domain" description="Calcineurin-like phosphoesterase" evidence="1">
    <location>
        <begin position="1"/>
        <end position="151"/>
    </location>
</feature>